<feature type="transmembrane region" description="Helical" evidence="2">
    <location>
        <begin position="64"/>
        <end position="83"/>
    </location>
</feature>
<protein>
    <submittedName>
        <fullName evidence="3">Uncharacterized protein</fullName>
    </submittedName>
</protein>
<feature type="compositionally biased region" description="Polar residues" evidence="1">
    <location>
        <begin position="429"/>
        <end position="439"/>
    </location>
</feature>
<dbReference type="OrthoDB" id="434647at2759"/>
<feature type="region of interest" description="Disordered" evidence="1">
    <location>
        <begin position="297"/>
        <end position="613"/>
    </location>
</feature>
<accession>A0A167NUG6</accession>
<name>A0A167NUG6_CALVF</name>
<keyword evidence="2" id="KW-1133">Transmembrane helix</keyword>
<organism evidence="3 4">
    <name type="scientific">Calocera viscosa (strain TUFC12733)</name>
    <dbReference type="NCBI Taxonomy" id="1330018"/>
    <lineage>
        <taxon>Eukaryota</taxon>
        <taxon>Fungi</taxon>
        <taxon>Dikarya</taxon>
        <taxon>Basidiomycota</taxon>
        <taxon>Agaricomycotina</taxon>
        <taxon>Dacrymycetes</taxon>
        <taxon>Dacrymycetales</taxon>
        <taxon>Dacrymycetaceae</taxon>
        <taxon>Calocera</taxon>
    </lineage>
</organism>
<evidence type="ECO:0000313" key="4">
    <source>
        <dbReference type="Proteomes" id="UP000076738"/>
    </source>
</evidence>
<evidence type="ECO:0000313" key="3">
    <source>
        <dbReference type="EMBL" id="KZO98088.1"/>
    </source>
</evidence>
<feature type="transmembrane region" description="Helical" evidence="2">
    <location>
        <begin position="104"/>
        <end position="131"/>
    </location>
</feature>
<feature type="compositionally biased region" description="Pro residues" evidence="1">
    <location>
        <begin position="262"/>
        <end position="281"/>
    </location>
</feature>
<dbReference type="AlphaFoldDB" id="A0A167NUG6"/>
<evidence type="ECO:0000256" key="2">
    <source>
        <dbReference type="SAM" id="Phobius"/>
    </source>
</evidence>
<feature type="compositionally biased region" description="Low complexity" evidence="1">
    <location>
        <begin position="561"/>
        <end position="578"/>
    </location>
</feature>
<dbReference type="InterPro" id="IPR004345">
    <property type="entry name" value="TB2_DP1_HVA22"/>
</dbReference>
<feature type="compositionally biased region" description="Basic and acidic residues" evidence="1">
    <location>
        <begin position="327"/>
        <end position="341"/>
    </location>
</feature>
<feature type="compositionally biased region" description="Acidic residues" evidence="1">
    <location>
        <begin position="548"/>
        <end position="557"/>
    </location>
</feature>
<feature type="compositionally biased region" description="Basic and acidic residues" evidence="1">
    <location>
        <begin position="202"/>
        <end position="214"/>
    </location>
</feature>
<feature type="compositionally biased region" description="Low complexity" evidence="1">
    <location>
        <begin position="354"/>
        <end position="378"/>
    </location>
</feature>
<feature type="compositionally biased region" description="Basic and acidic residues" evidence="1">
    <location>
        <begin position="479"/>
        <end position="495"/>
    </location>
</feature>
<dbReference type="Pfam" id="PF03134">
    <property type="entry name" value="TB2_DP1_HVA22"/>
    <property type="match status" value="1"/>
</dbReference>
<keyword evidence="4" id="KW-1185">Reference proteome</keyword>
<feature type="compositionally biased region" description="Basic and acidic residues" evidence="1">
    <location>
        <begin position="515"/>
        <end position="538"/>
    </location>
</feature>
<feature type="compositionally biased region" description="Polar residues" evidence="1">
    <location>
        <begin position="311"/>
        <end position="320"/>
    </location>
</feature>
<keyword evidence="2" id="KW-0472">Membrane</keyword>
<keyword evidence="2" id="KW-0812">Transmembrane</keyword>
<evidence type="ECO:0000256" key="1">
    <source>
        <dbReference type="SAM" id="MobiDB-lite"/>
    </source>
</evidence>
<dbReference type="Proteomes" id="UP000076738">
    <property type="component" value="Unassembled WGS sequence"/>
</dbReference>
<reference evidence="3 4" key="1">
    <citation type="journal article" date="2016" name="Mol. Biol. Evol.">
        <title>Comparative Genomics of Early-Diverging Mushroom-Forming Fungi Provides Insights into the Origins of Lignocellulose Decay Capabilities.</title>
        <authorList>
            <person name="Nagy L.G."/>
            <person name="Riley R."/>
            <person name="Tritt A."/>
            <person name="Adam C."/>
            <person name="Daum C."/>
            <person name="Floudas D."/>
            <person name="Sun H."/>
            <person name="Yadav J.S."/>
            <person name="Pangilinan J."/>
            <person name="Larsson K.H."/>
            <person name="Matsuura K."/>
            <person name="Barry K."/>
            <person name="Labutti K."/>
            <person name="Kuo R."/>
            <person name="Ohm R.A."/>
            <person name="Bhattacharya S.S."/>
            <person name="Shirouzu T."/>
            <person name="Yoshinaga Y."/>
            <person name="Martin F.M."/>
            <person name="Grigoriev I.V."/>
            <person name="Hibbett D.S."/>
        </authorList>
    </citation>
    <scope>NUCLEOTIDE SEQUENCE [LARGE SCALE GENOMIC DNA]</scope>
    <source>
        <strain evidence="3 4">TUFC12733</strain>
    </source>
</reference>
<proteinExistence type="predicted"/>
<sequence>MLGLLLLLVNVYDTYKVLKGASRPSARSGTLRKRAMKGCICTWVIWGCWSLLESTVDPIVGWAIPFYGTGKSVLLVLLILGRSRATEPIYLHLLRPFIKTQAPVLDIAFYVLDAIFSILVFSLLTPALILYQHVLEPLIHVVIPHLPTLTTFNVSAFISRRGNEAQQELRTRTAEDMQDAVDAANAIYERIDHLQDRVRLRRDQEQAGQRHGEDGEVVDVPQLRVRRKNAASQPLRQVAPVIRQQQPPAPPPKDVRNGATGKPPPSPPPPPAHMEPAPYTPLPTKYKVYPLLPVDNDPSMSRTMREEVNTPADSTFTFPTFATIRPPSDDGSRLQRYEESTPLRLGDLHFASGSARQPSEAPAAESSRAAAARNAPSEVLTESAAAVPQKRAVDGSPILPPVQPRESSEEDTYSEEVEESVHKRRRVISEQTQPRTNGTKPRLGPPLRVPGSRLPAGQTVETYRRAASGTSAAPNGKGKGRDFADDVELVPDRLPRPIPKSQTSVDVRRQPPRKRSVDTLEEEQPRVRRAQSREEVRKPPAKRRAAEPIEEDADEDERPATRAAKGKAAPANGHANGAVEEGSVAMRTRAGLGRQGAISGRGGRGRGRSVSGA</sequence>
<gene>
    <name evidence="3" type="ORF">CALVIDRAFT_53552</name>
</gene>
<feature type="compositionally biased region" description="Acidic residues" evidence="1">
    <location>
        <begin position="408"/>
        <end position="418"/>
    </location>
</feature>
<feature type="region of interest" description="Disordered" evidence="1">
    <location>
        <begin position="202"/>
        <end position="281"/>
    </location>
</feature>
<dbReference type="EMBL" id="KV417277">
    <property type="protein sequence ID" value="KZO98088.1"/>
    <property type="molecule type" value="Genomic_DNA"/>
</dbReference>